<reference evidence="1 2" key="1">
    <citation type="journal article" date="2015" name="Int. J. Syst. Evol. Microbiol.">
        <title>Sphingomonas hengshuiensis sp. nov., isolated from lake wetland.</title>
        <authorList>
            <person name="Wei S."/>
            <person name="Wang T."/>
            <person name="Liu H."/>
            <person name="Zhang C."/>
            <person name="Guo J."/>
            <person name="Wang Q."/>
            <person name="Liang K."/>
            <person name="Zhang Z."/>
        </authorList>
    </citation>
    <scope>NUCLEOTIDE SEQUENCE [LARGE SCALE GENOMIC DNA]</scope>
    <source>
        <strain evidence="1 2">WHSC-8</strain>
    </source>
</reference>
<name>A0A7U4LE32_9SPHN</name>
<gene>
    <name evidence="1" type="ORF">TS85_02970</name>
</gene>
<dbReference type="KEGG" id="sphi:TS85_02970"/>
<dbReference type="OrthoDB" id="7569318at2"/>
<organism evidence="1 2">
    <name type="scientific">Sphingomonas hengshuiensis</name>
    <dbReference type="NCBI Taxonomy" id="1609977"/>
    <lineage>
        <taxon>Bacteria</taxon>
        <taxon>Pseudomonadati</taxon>
        <taxon>Pseudomonadota</taxon>
        <taxon>Alphaproteobacteria</taxon>
        <taxon>Sphingomonadales</taxon>
        <taxon>Sphingomonadaceae</taxon>
        <taxon>Sphingomonas</taxon>
    </lineage>
</organism>
<reference evidence="1 2" key="2">
    <citation type="submission" date="2015-02" db="EMBL/GenBank/DDBJ databases">
        <title>The complete genome of Sphingomonas hengshuiensis sp. WHSC-8 isolated from soil of Hengshui Lake.</title>
        <authorList>
            <person name="Wei S."/>
            <person name="Guo J."/>
            <person name="Su C."/>
            <person name="Wu R."/>
            <person name="Zhang Z."/>
            <person name="Liang K."/>
            <person name="Li H."/>
            <person name="Wang T."/>
            <person name="Liu H."/>
            <person name="Zhang C."/>
            <person name="Li Z."/>
            <person name="Wang Q."/>
            <person name="Meng J."/>
        </authorList>
    </citation>
    <scope>NUCLEOTIDE SEQUENCE [LARGE SCALE GENOMIC DNA]</scope>
    <source>
        <strain evidence="1 2">WHSC-8</strain>
    </source>
</reference>
<keyword evidence="2" id="KW-1185">Reference proteome</keyword>
<dbReference type="EMBL" id="CP010836">
    <property type="protein sequence ID" value="AJP71007.1"/>
    <property type="molecule type" value="Genomic_DNA"/>
</dbReference>
<evidence type="ECO:0000313" key="1">
    <source>
        <dbReference type="EMBL" id="AJP71007.1"/>
    </source>
</evidence>
<proteinExistence type="predicted"/>
<sequence length="79" mass="9167">MGWRSFHIGKQGDRVAINGVRLWQSEWRWMDAKTVTLPNPLEPAQVQSFMICETGTNRRSVRFAASKLPSQLWAFYIPD</sequence>
<evidence type="ECO:0000313" key="2">
    <source>
        <dbReference type="Proteomes" id="UP000032300"/>
    </source>
</evidence>
<dbReference type="AlphaFoldDB" id="A0A7U4LE32"/>
<dbReference type="RefSeq" id="WP_044330333.1">
    <property type="nucleotide sequence ID" value="NZ_CP010836.1"/>
</dbReference>
<accession>A0A7U4LE32</accession>
<protein>
    <submittedName>
        <fullName evidence="1">Uncharacterized protein</fullName>
    </submittedName>
</protein>
<dbReference type="Proteomes" id="UP000032300">
    <property type="component" value="Chromosome"/>
</dbReference>